<organism evidence="1 2">
    <name type="scientific">Spiromyces aspiralis</name>
    <dbReference type="NCBI Taxonomy" id="68401"/>
    <lineage>
        <taxon>Eukaryota</taxon>
        <taxon>Fungi</taxon>
        <taxon>Fungi incertae sedis</taxon>
        <taxon>Zoopagomycota</taxon>
        <taxon>Kickxellomycotina</taxon>
        <taxon>Kickxellomycetes</taxon>
        <taxon>Kickxellales</taxon>
        <taxon>Kickxellaceae</taxon>
        <taxon>Spiromyces</taxon>
    </lineage>
</organism>
<name>A0ACC1HFI4_9FUNG</name>
<reference evidence="1" key="1">
    <citation type="submission" date="2022-06" db="EMBL/GenBank/DDBJ databases">
        <title>Phylogenomic reconstructions and comparative analyses of Kickxellomycotina fungi.</title>
        <authorList>
            <person name="Reynolds N.K."/>
            <person name="Stajich J.E."/>
            <person name="Barry K."/>
            <person name="Grigoriev I.V."/>
            <person name="Crous P."/>
            <person name="Smith M.E."/>
        </authorList>
    </citation>
    <scope>NUCLEOTIDE SEQUENCE</scope>
    <source>
        <strain evidence="1">RSA 2271</strain>
    </source>
</reference>
<dbReference type="EMBL" id="JAMZIH010005694">
    <property type="protein sequence ID" value="KAJ1674775.1"/>
    <property type="molecule type" value="Genomic_DNA"/>
</dbReference>
<dbReference type="Proteomes" id="UP001145114">
    <property type="component" value="Unassembled WGS sequence"/>
</dbReference>
<accession>A0ACC1HFI4</accession>
<evidence type="ECO:0000313" key="2">
    <source>
        <dbReference type="Proteomes" id="UP001145114"/>
    </source>
</evidence>
<comment type="caution">
    <text evidence="1">The sequence shown here is derived from an EMBL/GenBank/DDBJ whole genome shotgun (WGS) entry which is preliminary data.</text>
</comment>
<evidence type="ECO:0000313" key="1">
    <source>
        <dbReference type="EMBL" id="KAJ1674775.1"/>
    </source>
</evidence>
<proteinExistence type="predicted"/>
<keyword evidence="2" id="KW-1185">Reference proteome</keyword>
<protein>
    <submittedName>
        <fullName evidence="1">Maturation and nuclear export of 40S ribosomal subunits interacting protein</fullName>
    </submittedName>
</protein>
<gene>
    <name evidence="1" type="primary">NOC4</name>
    <name evidence="1" type="ORF">EV182_002584</name>
</gene>
<sequence length="557" mass="63502">MSSTKRKLSTVKKEETETRVSQVREWERRVKESAVNANDLVLIMKEAKSGTPEVAFAAIHSLSRVFSQFFDQDRMRKPRGPSATDLEVEREKLDLELKVRSWLRDIYSEYVDLLFTLLGAQEPAMQISALKLLLLLVQKESAFQGRASDGGYNFENILYARVVDAVLRVPNASELLTRTLVDSYLNEYDDLRYHFYHNVVKSVSDAHSMARRKDRNKAGRSAPPDQSVDAQKSNLYQIMRNIRKLPELNYKPSLFWVTVPEGASRKGDVFNGVAHRKAFADAWLTLMRMPLTTEMYKQILLTLHKRILPYMPEPQLLMDFLTDSYNSGGPVSLLALNGLFTLITEHNLNYPEFYAKFYALFDRNLMHVKYRARFFRLAQIFLSSTHLPAYLVAAFIKKMARLALSAPPSAIAIVIPFIYNLLKSHPTCMVLIHRIDDDDSASSLGGSDAATDGAGYADPFDEDEKDPAKCRAIESSLWEIETLQNHFYANISTLSKVFNEPFRRPPYDLEDFMDHTYATLFESDTCRRIKKAPPLAATAPTTLFRPGDALQDIVDFS</sequence>